<evidence type="ECO:0000256" key="4">
    <source>
        <dbReference type="ARBA" id="ARBA00022989"/>
    </source>
</evidence>
<keyword evidence="3 7" id="KW-0812">Transmembrane</keyword>
<comment type="caution">
    <text evidence="9">The sequence shown here is derived from an EMBL/GenBank/DDBJ whole genome shotgun (WGS) entry which is preliminary data.</text>
</comment>
<feature type="transmembrane region" description="Helical" evidence="7">
    <location>
        <begin position="428"/>
        <end position="449"/>
    </location>
</feature>
<evidence type="ECO:0000259" key="8">
    <source>
        <dbReference type="Pfam" id="PF02687"/>
    </source>
</evidence>
<dbReference type="GO" id="GO:0005886">
    <property type="term" value="C:plasma membrane"/>
    <property type="evidence" value="ECO:0007669"/>
    <property type="project" value="UniProtKB-SubCell"/>
</dbReference>
<reference evidence="9" key="2">
    <citation type="journal article" date="2021" name="PeerJ">
        <title>Extensive microbial diversity within the chicken gut microbiome revealed by metagenomics and culture.</title>
        <authorList>
            <person name="Gilroy R."/>
            <person name="Ravi A."/>
            <person name="Getino M."/>
            <person name="Pursley I."/>
            <person name="Horton D.L."/>
            <person name="Alikhan N.F."/>
            <person name="Baker D."/>
            <person name="Gharbi K."/>
            <person name="Hall N."/>
            <person name="Watson M."/>
            <person name="Adriaenssens E.M."/>
            <person name="Foster-Nyarko E."/>
            <person name="Jarju S."/>
            <person name="Secka A."/>
            <person name="Antonio M."/>
            <person name="Oren A."/>
            <person name="Chaudhuri R.R."/>
            <person name="La Ragione R."/>
            <person name="Hildebrand F."/>
            <person name="Pallen M.J."/>
        </authorList>
    </citation>
    <scope>NUCLEOTIDE SEQUENCE</scope>
    <source>
        <strain evidence="9">ChiBcec2-4451</strain>
    </source>
</reference>
<reference evidence="9" key="1">
    <citation type="submission" date="2020-10" db="EMBL/GenBank/DDBJ databases">
        <authorList>
            <person name="Gilroy R."/>
        </authorList>
    </citation>
    <scope>NUCLEOTIDE SEQUENCE</scope>
    <source>
        <strain evidence="9">ChiBcec2-4451</strain>
    </source>
</reference>
<sequence>MKTITKLAWSNNRKNRARCVLIILSIFLTTVLLSAIATFGYGQIRFQRVNAEEFYGSYYGTYANVNEQQIAEMQKRSEFDRIGRAASVGGIENTRAISMVWMDGETMRLANMKKQLQEGTFPQQENEIAGQTEMFERLGYPDARPGDTVTVHFRRNMQETYQEKQFVISGITKSLQEEQENQSYTAYVSRACYEALYAPDERVYNIYFTLADSVPVNSSDLEMTIKDLAEACGINPEYAAENTYFSMWVLDPGMEMITGCVAVALVVVFFAVLVIYNIYQVGLVQKIQEYGKIRALGATKRQMKKLVFREGMMLTVVGVPAGLVVGTAVSVIFQNFWLAQSEVFGSGEAVQVNMVSIPLLLACAAAAVLTVWIALKRPMKLISRISPVEAVRFQGEKKKNRGFRRGRKQVGVPQLTSANMAMNRKRTAATILSMGLSCVLFVVAANFTGNVSTEYDARKQIPYGQFQIDLSYSINDSAYPENNLDMILQNDPLDETLVENIGKLDKVTDVQVRYMMYARDQKGNLASVGVLNREQFEDDAYQGSLKGEVDYDQAAKNGDILYGWSYFIEETGYDLGETVTMTVGDAGGETQFQGVMSGAFGSTNYDWILTDQTYEEMGLSGKSIGTIWIDCAPQDCEAVRSELEELLTDKQHYEMTSYQGALATSESTLGSFETLAYGVLLLVGLIAFMNMANTMIISVVTRKRELGVMQALGMTSRQMNRMLRNEGLIFTFGSILISLLVGMPAGYALFCYGREHGYFGLEVYHVPFAEILAMVLILGVLQISLSYILSRNVKRESVVERIRYQE</sequence>
<protein>
    <submittedName>
        <fullName evidence="9">ABC transporter permease</fullName>
    </submittedName>
</protein>
<dbReference type="GO" id="GO:0022857">
    <property type="term" value="F:transmembrane transporter activity"/>
    <property type="evidence" value="ECO:0007669"/>
    <property type="project" value="TreeGrafter"/>
</dbReference>
<evidence type="ECO:0000313" key="10">
    <source>
        <dbReference type="Proteomes" id="UP000886723"/>
    </source>
</evidence>
<dbReference type="PANTHER" id="PTHR30572">
    <property type="entry name" value="MEMBRANE COMPONENT OF TRANSPORTER-RELATED"/>
    <property type="match status" value="1"/>
</dbReference>
<keyword evidence="4 7" id="KW-1133">Transmembrane helix</keyword>
<feature type="transmembrane region" description="Helical" evidence="7">
    <location>
        <begin position="20"/>
        <end position="41"/>
    </location>
</feature>
<feature type="transmembrane region" description="Helical" evidence="7">
    <location>
        <begin position="311"/>
        <end position="337"/>
    </location>
</feature>
<feature type="domain" description="ABC3 transporter permease C-terminal" evidence="8">
    <location>
        <begin position="679"/>
        <end position="793"/>
    </location>
</feature>
<evidence type="ECO:0000256" key="3">
    <source>
        <dbReference type="ARBA" id="ARBA00022692"/>
    </source>
</evidence>
<proteinExistence type="inferred from homology"/>
<feature type="transmembrane region" description="Helical" evidence="7">
    <location>
        <begin position="357"/>
        <end position="375"/>
    </location>
</feature>
<dbReference type="Pfam" id="PF02687">
    <property type="entry name" value="FtsX"/>
    <property type="match status" value="2"/>
</dbReference>
<feature type="transmembrane region" description="Helical" evidence="7">
    <location>
        <begin position="727"/>
        <end position="748"/>
    </location>
</feature>
<evidence type="ECO:0000256" key="6">
    <source>
        <dbReference type="ARBA" id="ARBA00038076"/>
    </source>
</evidence>
<comment type="subcellular location">
    <subcellularLocation>
        <location evidence="1">Cell membrane</location>
        <topology evidence="1">Multi-pass membrane protein</topology>
    </subcellularLocation>
</comment>
<evidence type="ECO:0000313" key="9">
    <source>
        <dbReference type="EMBL" id="HIV12854.1"/>
    </source>
</evidence>
<comment type="similarity">
    <text evidence="6">Belongs to the ABC-4 integral membrane protein family.</text>
</comment>
<dbReference type="InterPro" id="IPR003838">
    <property type="entry name" value="ABC3_permease_C"/>
</dbReference>
<dbReference type="EMBL" id="DVON01000156">
    <property type="protein sequence ID" value="HIV12854.1"/>
    <property type="molecule type" value="Genomic_DNA"/>
</dbReference>
<keyword evidence="5 7" id="KW-0472">Membrane</keyword>
<accession>A0A9D1T6H5</accession>
<dbReference type="Proteomes" id="UP000886723">
    <property type="component" value="Unassembled WGS sequence"/>
</dbReference>
<gene>
    <name evidence="9" type="ORF">IAA63_06915</name>
</gene>
<feature type="transmembrane region" description="Helical" evidence="7">
    <location>
        <begin position="675"/>
        <end position="700"/>
    </location>
</feature>
<dbReference type="AlphaFoldDB" id="A0A9D1T6H5"/>
<organism evidence="9 10">
    <name type="scientific">Candidatus Pullilachnospira stercoravium</name>
    <dbReference type="NCBI Taxonomy" id="2840913"/>
    <lineage>
        <taxon>Bacteria</taxon>
        <taxon>Bacillati</taxon>
        <taxon>Bacillota</taxon>
        <taxon>Clostridia</taxon>
        <taxon>Lachnospirales</taxon>
        <taxon>Lachnospiraceae</taxon>
        <taxon>Lachnospiraceae incertae sedis</taxon>
        <taxon>Candidatus Pullilachnospira</taxon>
    </lineage>
</organism>
<name>A0A9D1T6H5_9FIRM</name>
<evidence type="ECO:0000256" key="2">
    <source>
        <dbReference type="ARBA" id="ARBA00022475"/>
    </source>
</evidence>
<feature type="domain" description="ABC3 transporter permease C-terminal" evidence="8">
    <location>
        <begin position="262"/>
        <end position="380"/>
    </location>
</feature>
<keyword evidence="2" id="KW-1003">Cell membrane</keyword>
<evidence type="ECO:0000256" key="1">
    <source>
        <dbReference type="ARBA" id="ARBA00004651"/>
    </source>
</evidence>
<feature type="transmembrane region" description="Helical" evidence="7">
    <location>
        <begin position="256"/>
        <end position="279"/>
    </location>
</feature>
<evidence type="ECO:0000256" key="5">
    <source>
        <dbReference type="ARBA" id="ARBA00023136"/>
    </source>
</evidence>
<dbReference type="PANTHER" id="PTHR30572:SF4">
    <property type="entry name" value="ABC TRANSPORTER PERMEASE YTRF"/>
    <property type="match status" value="1"/>
</dbReference>
<feature type="transmembrane region" description="Helical" evidence="7">
    <location>
        <begin position="768"/>
        <end position="789"/>
    </location>
</feature>
<dbReference type="InterPro" id="IPR050250">
    <property type="entry name" value="Macrolide_Exporter_MacB"/>
</dbReference>
<evidence type="ECO:0000256" key="7">
    <source>
        <dbReference type="SAM" id="Phobius"/>
    </source>
</evidence>